<dbReference type="PANTHER" id="PTHR43731:SF14">
    <property type="entry name" value="PRESENILIN-ASSOCIATED RHOMBOID-LIKE PROTEIN, MITOCHONDRIAL"/>
    <property type="match status" value="1"/>
</dbReference>
<protein>
    <recommendedName>
        <fullName evidence="8">Peptidase S54 rhomboid domain-containing protein</fullName>
    </recommendedName>
</protein>
<feature type="transmembrane region" description="Helical" evidence="7">
    <location>
        <begin position="285"/>
        <end position="304"/>
    </location>
</feature>
<proteinExistence type="inferred from homology"/>
<sequence length="507" mass="57545">MDLRYHYLFWKVAHYLVEYKHYRILNLSPDQDEIWLENSGMKEGSIVRIVRKDLDWGNWVKRDLEVTSMNGEKIRKSLRKRQLHIKNLYISTFPPVDGDPGLFLDTVNRHKTTIQPILLHGDESVEKLRTDPLFNDGEWELPPEVLEANVNWIKNMTMTSSSKQIQKERQLFERGKPFFTYLFIAVQVIMFLILEMNGGSKDPATLIQFGAKYNPLMIEGEWWRLVTPIFLHIGLLHLLMNTLALYYLGMAVEKMFGRIRFVLIYMLSGVAGTLASFLFTSNLSAGASGAIFGCFGALLYFGVLHPNVFFRTMGTNIIAVILLNLVLGFSLPGIDNAGHIGGLIGGFLAAGIVSLPNANRPVRQLLFLLGSILVAGTLVWYGIGGDSTSWNVDTANGVAQEKISNQEWEEVVDILTPVVEEGSPNAQTYFYLSYAEIKQNKLEPAKKHLTAAIKEDDRFHEAHYNLALILIDNGEREEALIHAKKAYELNRQDENYEKLYKKLQGNN</sequence>
<evidence type="ECO:0000256" key="6">
    <source>
        <dbReference type="ARBA" id="ARBA00023136"/>
    </source>
</evidence>
<dbReference type="InterPro" id="IPR019734">
    <property type="entry name" value="TPR_rpt"/>
</dbReference>
<dbReference type="Gene3D" id="1.20.1540.10">
    <property type="entry name" value="Rhomboid-like"/>
    <property type="match status" value="1"/>
</dbReference>
<evidence type="ECO:0000256" key="4">
    <source>
        <dbReference type="ARBA" id="ARBA00022801"/>
    </source>
</evidence>
<feature type="transmembrane region" description="Helical" evidence="7">
    <location>
        <begin position="316"/>
        <end position="334"/>
    </location>
</feature>
<evidence type="ECO:0000256" key="5">
    <source>
        <dbReference type="ARBA" id="ARBA00022989"/>
    </source>
</evidence>
<keyword evidence="6 7" id="KW-0472">Membrane</keyword>
<dbReference type="InterPro" id="IPR035952">
    <property type="entry name" value="Rhomboid-like_sf"/>
</dbReference>
<evidence type="ECO:0000313" key="10">
    <source>
        <dbReference type="Proteomes" id="UP000050398"/>
    </source>
</evidence>
<organism evidence="9 10">
    <name type="scientific">Rossellomorea vietnamensis</name>
    <dbReference type="NCBI Taxonomy" id="218284"/>
    <lineage>
        <taxon>Bacteria</taxon>
        <taxon>Bacillati</taxon>
        <taxon>Bacillota</taxon>
        <taxon>Bacilli</taxon>
        <taxon>Bacillales</taxon>
        <taxon>Bacillaceae</taxon>
        <taxon>Rossellomorea</taxon>
    </lineage>
</organism>
<dbReference type="InterPro" id="IPR022764">
    <property type="entry name" value="Peptidase_S54_rhomboid_dom"/>
</dbReference>
<dbReference type="Pfam" id="PF01694">
    <property type="entry name" value="Rhomboid"/>
    <property type="match status" value="1"/>
</dbReference>
<evidence type="ECO:0000256" key="1">
    <source>
        <dbReference type="ARBA" id="ARBA00004141"/>
    </source>
</evidence>
<feature type="transmembrane region" description="Helical" evidence="7">
    <location>
        <begin position="365"/>
        <end position="383"/>
    </location>
</feature>
<dbReference type="InterPro" id="IPR050925">
    <property type="entry name" value="Rhomboid_protease_S54"/>
</dbReference>
<keyword evidence="4" id="KW-0378">Hydrolase</keyword>
<dbReference type="PATRIC" id="fig|218284.4.peg.1331"/>
<comment type="similarity">
    <text evidence="2">Belongs to the peptidase S54 family.</text>
</comment>
<dbReference type="SUPFAM" id="SSF144091">
    <property type="entry name" value="Rhomboid-like"/>
    <property type="match status" value="1"/>
</dbReference>
<evidence type="ECO:0000313" key="9">
    <source>
        <dbReference type="EMBL" id="KPL58644.1"/>
    </source>
</evidence>
<evidence type="ECO:0000256" key="3">
    <source>
        <dbReference type="ARBA" id="ARBA00022692"/>
    </source>
</evidence>
<feature type="transmembrane region" description="Helical" evidence="7">
    <location>
        <begin position="340"/>
        <end position="358"/>
    </location>
</feature>
<dbReference type="eggNOG" id="COG0705">
    <property type="taxonomic scope" value="Bacteria"/>
</dbReference>
<accession>A0A0P6WME8</accession>
<dbReference type="Gene3D" id="1.25.40.10">
    <property type="entry name" value="Tetratricopeptide repeat domain"/>
    <property type="match status" value="1"/>
</dbReference>
<dbReference type="SUPFAM" id="SSF48452">
    <property type="entry name" value="TPR-like"/>
    <property type="match status" value="1"/>
</dbReference>
<dbReference type="eggNOG" id="COG0457">
    <property type="taxonomic scope" value="Bacteria"/>
</dbReference>
<dbReference type="InterPro" id="IPR011990">
    <property type="entry name" value="TPR-like_helical_dom_sf"/>
</dbReference>
<dbReference type="Proteomes" id="UP000050398">
    <property type="component" value="Unassembled WGS sequence"/>
</dbReference>
<dbReference type="GO" id="GO:0016020">
    <property type="term" value="C:membrane"/>
    <property type="evidence" value="ECO:0007669"/>
    <property type="project" value="UniProtKB-SubCell"/>
</dbReference>
<dbReference type="PANTHER" id="PTHR43731">
    <property type="entry name" value="RHOMBOID PROTEASE"/>
    <property type="match status" value="1"/>
</dbReference>
<dbReference type="SMART" id="SM00028">
    <property type="entry name" value="TPR"/>
    <property type="match status" value="2"/>
</dbReference>
<keyword evidence="3 7" id="KW-0812">Transmembrane</keyword>
<gene>
    <name evidence="9" type="ORF">AM506_15675</name>
</gene>
<dbReference type="RefSeq" id="WP_082386403.1">
    <property type="nucleotide sequence ID" value="NZ_LIXZ01000014.1"/>
</dbReference>
<name>A0A0P6WME8_9BACI</name>
<dbReference type="OrthoDB" id="9813074at2"/>
<comment type="caution">
    <text evidence="9">The sequence shown here is derived from an EMBL/GenBank/DDBJ whole genome shotgun (WGS) entry which is preliminary data.</text>
</comment>
<evidence type="ECO:0000256" key="2">
    <source>
        <dbReference type="ARBA" id="ARBA00009045"/>
    </source>
</evidence>
<keyword evidence="5 7" id="KW-1133">Transmembrane helix</keyword>
<dbReference type="GO" id="GO:0004252">
    <property type="term" value="F:serine-type endopeptidase activity"/>
    <property type="evidence" value="ECO:0007669"/>
    <property type="project" value="InterPro"/>
</dbReference>
<feature type="transmembrane region" description="Helical" evidence="7">
    <location>
        <begin position="229"/>
        <end position="249"/>
    </location>
</feature>
<feature type="domain" description="Peptidase S54 rhomboid" evidence="8">
    <location>
        <begin position="220"/>
        <end position="353"/>
    </location>
</feature>
<dbReference type="AlphaFoldDB" id="A0A0P6WME8"/>
<feature type="transmembrane region" description="Helical" evidence="7">
    <location>
        <begin position="261"/>
        <end position="279"/>
    </location>
</feature>
<dbReference type="EMBL" id="LIXZ01000014">
    <property type="protein sequence ID" value="KPL58644.1"/>
    <property type="molecule type" value="Genomic_DNA"/>
</dbReference>
<reference evidence="9 10" key="1">
    <citation type="submission" date="2015-08" db="EMBL/GenBank/DDBJ databases">
        <title>Draft Genome Sequence of Bacillus vietnamensis UCD-SED5.</title>
        <authorList>
            <person name="Lee R.D."/>
            <person name="Jospin G."/>
            <person name="Lang J.M."/>
            <person name="Coil D.A."/>
            <person name="Eisen J.A."/>
        </authorList>
    </citation>
    <scope>NUCLEOTIDE SEQUENCE [LARGE SCALE GENOMIC DNA]</scope>
    <source>
        <strain evidence="9 10">UCD-SED5</strain>
    </source>
</reference>
<feature type="transmembrane region" description="Helical" evidence="7">
    <location>
        <begin position="178"/>
        <end position="194"/>
    </location>
</feature>
<evidence type="ECO:0000256" key="7">
    <source>
        <dbReference type="SAM" id="Phobius"/>
    </source>
</evidence>
<evidence type="ECO:0000259" key="8">
    <source>
        <dbReference type="Pfam" id="PF01694"/>
    </source>
</evidence>
<comment type="subcellular location">
    <subcellularLocation>
        <location evidence="1">Membrane</location>
        <topology evidence="1">Multi-pass membrane protein</topology>
    </subcellularLocation>
</comment>